<evidence type="ECO:0000259" key="14">
    <source>
        <dbReference type="Pfam" id="PF02931"/>
    </source>
</evidence>
<keyword evidence="16" id="KW-1185">Reference proteome</keyword>
<keyword evidence="8 13" id="KW-0406">Ion transport</keyword>
<dbReference type="InterPro" id="IPR038050">
    <property type="entry name" value="Neuro_actylchol_rec"/>
</dbReference>
<evidence type="ECO:0000256" key="2">
    <source>
        <dbReference type="ARBA" id="ARBA00004236"/>
    </source>
</evidence>
<reference evidence="17" key="1">
    <citation type="submission" date="2025-08" db="UniProtKB">
        <authorList>
            <consortium name="RefSeq"/>
        </authorList>
    </citation>
    <scope>IDENTIFICATION</scope>
    <source>
        <tissue evidence="17">Sperm</tissue>
    </source>
</reference>
<dbReference type="AlphaFoldDB" id="A0AAJ7XIF5"/>
<feature type="domain" description="Neurotransmitter-gated ion-channel transmembrane" evidence="15">
    <location>
        <begin position="256"/>
        <end position="337"/>
    </location>
</feature>
<dbReference type="Proteomes" id="UP001318040">
    <property type="component" value="Chromosome 76"/>
</dbReference>
<keyword evidence="10" id="KW-0869">Chloride channel</keyword>
<evidence type="ECO:0000313" key="16">
    <source>
        <dbReference type="Proteomes" id="UP001318040"/>
    </source>
</evidence>
<dbReference type="CDD" id="cd19049">
    <property type="entry name" value="LGIC_TM_anion"/>
    <property type="match status" value="1"/>
</dbReference>
<dbReference type="InterPro" id="IPR036719">
    <property type="entry name" value="Neuro-gated_channel_TM_sf"/>
</dbReference>
<sequence length="364" mass="40158">MAVSDTPRFRVRALGLGGSLSLSLVLLLPPAASSQGLPFDQLWTLIGNASTYNPSIRPDADGPPVTVNCSLYITSLGSVEETSMDYKATLFLRQRWSDERLALAGPAGLGWLDLSPEAAASVWKPDAYFSNEKTAAPHAGTADNTMLRVFANGDVFYSTRLSLTLDCPMNLRQFPADVVTCSIYLESYSMSTRDIVFRWSLGNPVENSDQITIPEFKLGDKILHEDCTKNFSTGNFTCVRATFSLRRKIGYYMLQIYIPTLLIVIISWAAFWVNMESAPARVALGMTTILTMTTQSSGSRTSLPKLSYATAMDVWMTACMVFVFAAFLEYIAVTYALTNDHDLLLKLAKCKVRHEFTDTVCGSQ</sequence>
<keyword evidence="4" id="KW-1003">Cell membrane</keyword>
<dbReference type="Gene3D" id="1.20.58.390">
    <property type="entry name" value="Neurotransmitter-gated ion-channel transmembrane domain"/>
    <property type="match status" value="1"/>
</dbReference>
<evidence type="ECO:0000256" key="8">
    <source>
        <dbReference type="ARBA" id="ARBA00023065"/>
    </source>
</evidence>
<feature type="chain" id="PRO_5042315077" evidence="13">
    <location>
        <begin position="35"/>
        <end position="364"/>
    </location>
</feature>
<dbReference type="SUPFAM" id="SSF63712">
    <property type="entry name" value="Nicotinic receptor ligand binding domain-like"/>
    <property type="match status" value="1"/>
</dbReference>
<dbReference type="InterPro" id="IPR006029">
    <property type="entry name" value="Neurotrans-gated_channel_TM"/>
</dbReference>
<keyword evidence="9 13" id="KW-0472">Membrane</keyword>
<comment type="caution">
    <text evidence="13">Lacks conserved residue(s) required for the propagation of feature annotation.</text>
</comment>
<evidence type="ECO:0000313" key="17">
    <source>
        <dbReference type="RefSeq" id="XP_032835626.1"/>
    </source>
</evidence>
<dbReference type="NCBIfam" id="TIGR00860">
    <property type="entry name" value="LIC"/>
    <property type="match status" value="1"/>
</dbReference>
<feature type="domain" description="Neurotransmitter-gated ion-channel ligand-binding" evidence="14">
    <location>
        <begin position="50"/>
        <end position="248"/>
    </location>
</feature>
<gene>
    <name evidence="17" type="primary">LOC116957525</name>
</gene>
<evidence type="ECO:0000256" key="5">
    <source>
        <dbReference type="ARBA" id="ARBA00022692"/>
    </source>
</evidence>
<protein>
    <submittedName>
        <fullName evidence="17">Glycine receptor subunit alpha-3-like</fullName>
    </submittedName>
</protein>
<keyword evidence="11" id="KW-0868">Chloride</keyword>
<dbReference type="Pfam" id="PF02932">
    <property type="entry name" value="Neur_chan_memb"/>
    <property type="match status" value="1"/>
</dbReference>
<evidence type="ECO:0000256" key="1">
    <source>
        <dbReference type="ARBA" id="ARBA00004141"/>
    </source>
</evidence>
<keyword evidence="6 13" id="KW-0732">Signal</keyword>
<keyword evidence="12 13" id="KW-0407">Ion channel</keyword>
<proteinExistence type="inferred from homology"/>
<evidence type="ECO:0000256" key="4">
    <source>
        <dbReference type="ARBA" id="ARBA00022475"/>
    </source>
</evidence>
<feature type="transmembrane region" description="Helical" evidence="13">
    <location>
        <begin position="249"/>
        <end position="271"/>
    </location>
</feature>
<dbReference type="Gene3D" id="2.70.170.10">
    <property type="entry name" value="Neurotransmitter-gated ion-channel ligand-binding domain"/>
    <property type="match status" value="1"/>
</dbReference>
<dbReference type="FunFam" id="2.70.170.10:FF:000014">
    <property type="entry name" value="Glycine receptor subunit beta"/>
    <property type="match status" value="1"/>
</dbReference>
<dbReference type="GO" id="GO:0005254">
    <property type="term" value="F:chloride channel activity"/>
    <property type="evidence" value="ECO:0007669"/>
    <property type="project" value="UniProtKB-KW"/>
</dbReference>
<dbReference type="InterPro" id="IPR006201">
    <property type="entry name" value="Neur_channel"/>
</dbReference>
<keyword evidence="7 13" id="KW-1133">Transmembrane helix</keyword>
<evidence type="ECO:0000256" key="7">
    <source>
        <dbReference type="ARBA" id="ARBA00022989"/>
    </source>
</evidence>
<dbReference type="InterPro" id="IPR006202">
    <property type="entry name" value="Neur_chan_lig-bd"/>
</dbReference>
<dbReference type="RefSeq" id="XP_032835626.1">
    <property type="nucleotide sequence ID" value="XM_032979735.1"/>
</dbReference>
<evidence type="ECO:0000256" key="12">
    <source>
        <dbReference type="ARBA" id="ARBA00023303"/>
    </source>
</evidence>
<dbReference type="InterPro" id="IPR036734">
    <property type="entry name" value="Neur_chan_lig-bd_sf"/>
</dbReference>
<dbReference type="PROSITE" id="PS00236">
    <property type="entry name" value="NEUROTR_ION_CHANNEL"/>
    <property type="match status" value="1"/>
</dbReference>
<dbReference type="PRINTS" id="PR00253">
    <property type="entry name" value="GABAARECEPTR"/>
</dbReference>
<comment type="subcellular location">
    <subcellularLocation>
        <location evidence="2">Cell membrane</location>
    </subcellularLocation>
    <subcellularLocation>
        <location evidence="1">Membrane</location>
        <topology evidence="1">Multi-pass membrane protein</topology>
    </subcellularLocation>
</comment>
<dbReference type="GO" id="GO:0005886">
    <property type="term" value="C:plasma membrane"/>
    <property type="evidence" value="ECO:0007669"/>
    <property type="project" value="UniProtKB-SubCell"/>
</dbReference>
<dbReference type="InterPro" id="IPR006028">
    <property type="entry name" value="GABAA/Glycine_rcpt"/>
</dbReference>
<evidence type="ECO:0000256" key="10">
    <source>
        <dbReference type="ARBA" id="ARBA00023173"/>
    </source>
</evidence>
<feature type="signal peptide" evidence="13">
    <location>
        <begin position="1"/>
        <end position="34"/>
    </location>
</feature>
<dbReference type="KEGG" id="pmrn:116957525"/>
<accession>A0AAJ7XIF5</accession>
<feature type="transmembrane region" description="Helical" evidence="13">
    <location>
        <begin position="314"/>
        <end position="337"/>
    </location>
</feature>
<evidence type="ECO:0000256" key="13">
    <source>
        <dbReference type="RuleBase" id="RU000687"/>
    </source>
</evidence>
<keyword evidence="5 13" id="KW-0812">Transmembrane</keyword>
<evidence type="ECO:0000256" key="11">
    <source>
        <dbReference type="ARBA" id="ARBA00023214"/>
    </source>
</evidence>
<dbReference type="Pfam" id="PF02931">
    <property type="entry name" value="Neur_chan_LBD"/>
    <property type="match status" value="1"/>
</dbReference>
<organism evidence="16 17">
    <name type="scientific">Petromyzon marinus</name>
    <name type="common">Sea lamprey</name>
    <dbReference type="NCBI Taxonomy" id="7757"/>
    <lineage>
        <taxon>Eukaryota</taxon>
        <taxon>Metazoa</taxon>
        <taxon>Chordata</taxon>
        <taxon>Craniata</taxon>
        <taxon>Vertebrata</taxon>
        <taxon>Cyclostomata</taxon>
        <taxon>Hyperoartia</taxon>
        <taxon>Petromyzontiformes</taxon>
        <taxon>Petromyzontidae</taxon>
        <taxon>Petromyzon</taxon>
    </lineage>
</organism>
<evidence type="ECO:0000256" key="3">
    <source>
        <dbReference type="ARBA" id="ARBA00022448"/>
    </source>
</evidence>
<dbReference type="PRINTS" id="PR00252">
    <property type="entry name" value="NRIONCHANNEL"/>
</dbReference>
<dbReference type="PANTHER" id="PTHR18945">
    <property type="entry name" value="NEUROTRANSMITTER GATED ION CHANNEL"/>
    <property type="match status" value="1"/>
</dbReference>
<dbReference type="InterPro" id="IPR018000">
    <property type="entry name" value="Neurotransmitter_ion_chnl_CS"/>
</dbReference>
<evidence type="ECO:0000259" key="15">
    <source>
        <dbReference type="Pfam" id="PF02932"/>
    </source>
</evidence>
<keyword evidence="3 13" id="KW-0813">Transport</keyword>
<dbReference type="GO" id="GO:0034707">
    <property type="term" value="C:chloride channel complex"/>
    <property type="evidence" value="ECO:0007669"/>
    <property type="project" value="UniProtKB-KW"/>
</dbReference>
<dbReference type="GO" id="GO:0004888">
    <property type="term" value="F:transmembrane signaling receptor activity"/>
    <property type="evidence" value="ECO:0007669"/>
    <property type="project" value="InterPro"/>
</dbReference>
<evidence type="ECO:0000256" key="6">
    <source>
        <dbReference type="ARBA" id="ARBA00022729"/>
    </source>
</evidence>
<dbReference type="GO" id="GO:0005230">
    <property type="term" value="F:extracellular ligand-gated monoatomic ion channel activity"/>
    <property type="evidence" value="ECO:0007669"/>
    <property type="project" value="InterPro"/>
</dbReference>
<evidence type="ECO:0000256" key="9">
    <source>
        <dbReference type="ARBA" id="ARBA00023136"/>
    </source>
</evidence>
<dbReference type="SUPFAM" id="SSF90112">
    <property type="entry name" value="Neurotransmitter-gated ion-channel transmembrane pore"/>
    <property type="match status" value="1"/>
</dbReference>
<comment type="similarity">
    <text evidence="13">Belongs to the ligand-gated ion channel (TC 1.A.9) family.</text>
</comment>
<name>A0AAJ7XIF5_PETMA</name>